<proteinExistence type="inferred from homology"/>
<evidence type="ECO:0000313" key="5">
    <source>
        <dbReference type="EMBL" id="MBB6448780.1"/>
    </source>
</evidence>
<sequence length="337" mass="37810">MTQIVKWGVLSTAEIAIKQVIPAIQKAENANIEAIASESGKEIETAKAFSIPKTFTTYQGLLEDQEIDAVYIPLPNGLHSKWVKEAAERGKHVLCEKPAALTAEEADEMTSFCEEHNVLFMEAFMYQFHPQHARVKEMINAGEIGEVKHMNSRLSFVLHQLEGNIRMDRQLGGGSLYDLGCYCIHAIRMITNSEPSRVYTIQDKHDLYNVDMSASTVMELENGVHASFDCSMGIAGRHSYEVVGTEGRIEVMKAYVPQLDGEGIIHIEREDGHQRTEKIIGYYYPLGIEHFSTSILNGSEPIYSRESTVENMKVLDACHRSIETKQVVDIATVDNRN</sequence>
<dbReference type="InterPro" id="IPR055170">
    <property type="entry name" value="GFO_IDH_MocA-like_dom"/>
</dbReference>
<dbReference type="Pfam" id="PF22725">
    <property type="entry name" value="GFO_IDH_MocA_C3"/>
    <property type="match status" value="1"/>
</dbReference>
<dbReference type="SUPFAM" id="SSF55347">
    <property type="entry name" value="Glyceraldehyde-3-phosphate dehydrogenase-like, C-terminal domain"/>
    <property type="match status" value="1"/>
</dbReference>
<dbReference type="Gene3D" id="3.30.360.10">
    <property type="entry name" value="Dihydrodipicolinate Reductase, domain 2"/>
    <property type="match status" value="1"/>
</dbReference>
<evidence type="ECO:0000259" key="3">
    <source>
        <dbReference type="Pfam" id="PF01408"/>
    </source>
</evidence>
<dbReference type="Pfam" id="PF01408">
    <property type="entry name" value="GFO_IDH_MocA"/>
    <property type="match status" value="1"/>
</dbReference>
<evidence type="ECO:0000256" key="1">
    <source>
        <dbReference type="ARBA" id="ARBA00010928"/>
    </source>
</evidence>
<keyword evidence="6" id="KW-1185">Reference proteome</keyword>
<dbReference type="Proteomes" id="UP000568839">
    <property type="component" value="Unassembled WGS sequence"/>
</dbReference>
<accession>A0A841PJ10</accession>
<feature type="domain" description="GFO/IDH/MocA-like oxidoreductase" evidence="4">
    <location>
        <begin position="133"/>
        <end position="250"/>
    </location>
</feature>
<dbReference type="InterPro" id="IPR000683">
    <property type="entry name" value="Gfo/Idh/MocA-like_OxRdtase_N"/>
</dbReference>
<feature type="domain" description="Gfo/Idh/MocA-like oxidoreductase N-terminal" evidence="3">
    <location>
        <begin position="18"/>
        <end position="123"/>
    </location>
</feature>
<dbReference type="RefSeq" id="WP_184402722.1">
    <property type="nucleotide sequence ID" value="NZ_JACHHJ010000001.1"/>
</dbReference>
<keyword evidence="2" id="KW-0560">Oxidoreductase</keyword>
<organism evidence="5 6">
    <name type="scientific">Geomicrobium halophilum</name>
    <dbReference type="NCBI Taxonomy" id="549000"/>
    <lineage>
        <taxon>Bacteria</taxon>
        <taxon>Bacillati</taxon>
        <taxon>Bacillota</taxon>
        <taxon>Bacilli</taxon>
        <taxon>Bacillales</taxon>
        <taxon>Geomicrobium</taxon>
    </lineage>
</organism>
<dbReference type="PANTHER" id="PTHR22604">
    <property type="entry name" value="OXIDOREDUCTASES"/>
    <property type="match status" value="1"/>
</dbReference>
<dbReference type="GO" id="GO:0000166">
    <property type="term" value="F:nucleotide binding"/>
    <property type="evidence" value="ECO:0007669"/>
    <property type="project" value="InterPro"/>
</dbReference>
<dbReference type="InterPro" id="IPR050984">
    <property type="entry name" value="Gfo/Idh/MocA_domain"/>
</dbReference>
<dbReference type="Gene3D" id="3.40.50.720">
    <property type="entry name" value="NAD(P)-binding Rossmann-like Domain"/>
    <property type="match status" value="1"/>
</dbReference>
<reference evidence="5 6" key="1">
    <citation type="submission" date="2020-08" db="EMBL/GenBank/DDBJ databases">
        <title>Genomic Encyclopedia of Type Strains, Phase IV (KMG-IV): sequencing the most valuable type-strain genomes for metagenomic binning, comparative biology and taxonomic classification.</title>
        <authorList>
            <person name="Goeker M."/>
        </authorList>
    </citation>
    <scope>NUCLEOTIDE SEQUENCE [LARGE SCALE GENOMIC DNA]</scope>
    <source>
        <strain evidence="5 6">DSM 21769</strain>
    </source>
</reference>
<name>A0A841PJ10_9BACL</name>
<dbReference type="AlphaFoldDB" id="A0A841PJ10"/>
<evidence type="ECO:0000313" key="6">
    <source>
        <dbReference type="Proteomes" id="UP000568839"/>
    </source>
</evidence>
<evidence type="ECO:0000256" key="2">
    <source>
        <dbReference type="ARBA" id="ARBA00023002"/>
    </source>
</evidence>
<protein>
    <submittedName>
        <fullName evidence="5">Putative dehydrogenase</fullName>
    </submittedName>
</protein>
<comment type="similarity">
    <text evidence="1">Belongs to the Gfo/Idh/MocA family.</text>
</comment>
<evidence type="ECO:0000259" key="4">
    <source>
        <dbReference type="Pfam" id="PF22725"/>
    </source>
</evidence>
<gene>
    <name evidence="5" type="ORF">HNR44_000729</name>
</gene>
<comment type="caution">
    <text evidence="5">The sequence shown here is derived from an EMBL/GenBank/DDBJ whole genome shotgun (WGS) entry which is preliminary data.</text>
</comment>
<dbReference type="InterPro" id="IPR036291">
    <property type="entry name" value="NAD(P)-bd_dom_sf"/>
</dbReference>
<dbReference type="GO" id="GO:0016491">
    <property type="term" value="F:oxidoreductase activity"/>
    <property type="evidence" value="ECO:0007669"/>
    <property type="project" value="UniProtKB-KW"/>
</dbReference>
<dbReference type="SUPFAM" id="SSF51735">
    <property type="entry name" value="NAD(P)-binding Rossmann-fold domains"/>
    <property type="match status" value="1"/>
</dbReference>
<dbReference type="EMBL" id="JACHHJ010000001">
    <property type="protein sequence ID" value="MBB6448780.1"/>
    <property type="molecule type" value="Genomic_DNA"/>
</dbReference>
<dbReference type="PANTHER" id="PTHR22604:SF105">
    <property type="entry name" value="TRANS-1,2-DIHYDROBENZENE-1,2-DIOL DEHYDROGENASE"/>
    <property type="match status" value="1"/>
</dbReference>